<evidence type="ECO:0000313" key="5">
    <source>
        <dbReference type="EMBL" id="TCK51931.1"/>
    </source>
</evidence>
<feature type="domain" description="Glycosyl hydrolase family 13 catalytic" evidence="4">
    <location>
        <begin position="69"/>
        <end position="478"/>
    </location>
</feature>
<dbReference type="InterPro" id="IPR013780">
    <property type="entry name" value="Glyco_hydro_b"/>
</dbReference>
<evidence type="ECO:0000313" key="6">
    <source>
        <dbReference type="Proteomes" id="UP000295565"/>
    </source>
</evidence>
<organism evidence="5 6">
    <name type="scientific">Celerinatantimonas diazotrophica</name>
    <dbReference type="NCBI Taxonomy" id="412034"/>
    <lineage>
        <taxon>Bacteria</taxon>
        <taxon>Pseudomonadati</taxon>
        <taxon>Pseudomonadota</taxon>
        <taxon>Gammaproteobacteria</taxon>
        <taxon>Celerinatantimonadaceae</taxon>
        <taxon>Celerinatantimonas</taxon>
    </lineage>
</organism>
<evidence type="ECO:0000256" key="2">
    <source>
        <dbReference type="ARBA" id="ARBA00022679"/>
    </source>
</evidence>
<gene>
    <name evidence="5" type="ORF">EV690_2024</name>
</gene>
<dbReference type="CDD" id="cd11356">
    <property type="entry name" value="AmyAc_Sucrose_phosphorylase-like_1"/>
    <property type="match status" value="1"/>
</dbReference>
<dbReference type="PIRSF" id="PIRSF003059">
    <property type="entry name" value="Sucrose_phosphorylase"/>
    <property type="match status" value="1"/>
</dbReference>
<dbReference type="InterPro" id="IPR045857">
    <property type="entry name" value="O16G_dom_2"/>
</dbReference>
<dbReference type="PANTHER" id="PTHR38784:SF1">
    <property type="entry name" value="SUCROSE PHOSPHORYLASE"/>
    <property type="match status" value="1"/>
</dbReference>
<dbReference type="Gene3D" id="3.90.400.10">
    <property type="entry name" value="Oligo-1,6-glucosidase, Domain 2"/>
    <property type="match status" value="1"/>
</dbReference>
<name>A0A4V2PPR4_9GAMM</name>
<evidence type="ECO:0000259" key="4">
    <source>
        <dbReference type="SMART" id="SM00642"/>
    </source>
</evidence>
<dbReference type="InterPro" id="IPR033746">
    <property type="entry name" value="GGa_phosphorylase"/>
</dbReference>
<dbReference type="Proteomes" id="UP000295565">
    <property type="component" value="Unassembled WGS sequence"/>
</dbReference>
<dbReference type="Pfam" id="PF00128">
    <property type="entry name" value="Alpha-amylase"/>
    <property type="match status" value="1"/>
</dbReference>
<feature type="binding site" evidence="3">
    <location>
        <begin position="225"/>
        <end position="227"/>
    </location>
    <ligand>
        <name>substrate</name>
    </ligand>
</feature>
<proteinExistence type="predicted"/>
<dbReference type="Gene3D" id="3.20.20.80">
    <property type="entry name" value="Glycosidases"/>
    <property type="match status" value="1"/>
</dbReference>
<feature type="binding site" evidence="3">
    <location>
        <position position="132"/>
    </location>
    <ligand>
        <name>substrate</name>
    </ligand>
</feature>
<keyword evidence="6" id="KW-1185">Reference proteome</keyword>
<dbReference type="SMART" id="SM00642">
    <property type="entry name" value="Aamy"/>
    <property type="match status" value="1"/>
</dbReference>
<dbReference type="GO" id="GO:0016757">
    <property type="term" value="F:glycosyltransferase activity"/>
    <property type="evidence" value="ECO:0007669"/>
    <property type="project" value="UniProtKB-KW"/>
</dbReference>
<dbReference type="EMBL" id="SMGD01000013">
    <property type="protein sequence ID" value="TCK51931.1"/>
    <property type="molecule type" value="Genomic_DNA"/>
</dbReference>
<dbReference type="InterPro" id="IPR017853">
    <property type="entry name" value="GH"/>
</dbReference>
<dbReference type="GO" id="GO:0005975">
    <property type="term" value="P:carbohydrate metabolic process"/>
    <property type="evidence" value="ECO:0007669"/>
    <property type="project" value="InterPro"/>
</dbReference>
<feature type="binding site" evidence="3">
    <location>
        <begin position="334"/>
        <end position="335"/>
    </location>
    <ligand>
        <name>substrate</name>
    </ligand>
</feature>
<feature type="binding site" evidence="3">
    <location>
        <position position="94"/>
    </location>
    <ligand>
        <name>substrate</name>
    </ligand>
</feature>
<protein>
    <submittedName>
        <fullName evidence="5">Sucrose phosphorylase</fullName>
    </submittedName>
</protein>
<evidence type="ECO:0000256" key="1">
    <source>
        <dbReference type="ARBA" id="ARBA00022676"/>
    </source>
</evidence>
<keyword evidence="1" id="KW-0328">Glycosyltransferase</keyword>
<keyword evidence="2" id="KW-0808">Transferase</keyword>
<dbReference type="RefSeq" id="WP_131912846.1">
    <property type="nucleotide sequence ID" value="NZ_OU594967.1"/>
</dbReference>
<dbReference type="AlphaFoldDB" id="A0A4V2PPR4"/>
<comment type="caution">
    <text evidence="5">The sequence shown here is derived from an EMBL/GenBank/DDBJ whole genome shotgun (WGS) entry which is preliminary data.</text>
</comment>
<dbReference type="InterPro" id="IPR006047">
    <property type="entry name" value="GH13_cat_dom"/>
</dbReference>
<feature type="binding site" evidence="3">
    <location>
        <position position="441"/>
    </location>
    <ligand>
        <name>substrate</name>
    </ligand>
</feature>
<sequence length="576" mass="65719">MTELQQKLSELLQFVYPDTPLLEQINRRIEDARQHLEKTAQPWSNEDVVLITYGDSMNSDGYSPLQVLDIFVKRYLEKSFSAIHLLPFFPFSSDDGFSIIDYYQVNYRLGTWEDVGAIAAHKELMVDLVMNHVSRQSLLFIDFINGDGMGADFFIEADPEQDYSKVTRPRTSPLINDVYTRQGVKHVWATFSSDQIDVNFKNPKVFLAYLDILLFYIVHGARYIRLDAVAFVWKELGTNCIHLPKTHALVKIIRSILEQIDPNLILITETNVPHEENISYFGRGDEAHLVYQFALPPLLLHALNRGHAHYLNDWARHLEKLPAGCSYFNFVASHDGIGVRPVEGIIPAHEMEDLLKSVRDFGGFVSMKTNGDGSKSPYELNISLYEALQGTRSGPDMFQLARYLCCQLVMLAMPGIPGVYIHSLTATPNDLLLVEQTGRTRSINRHHWDLAEFEALLENPSSDQAQVFPRLIQLIELRRKQSAFHPQAGFKILSINDEALFSLERTSIDGAQRIVALHNMTRHPQEVAEQAYSYPAARIWDLISQEWVDIRALTLAPYQVMWLLIKHPASQVIPSE</sequence>
<dbReference type="Gene3D" id="2.60.40.1180">
    <property type="entry name" value="Golgi alpha-mannosidase II"/>
    <property type="match status" value="1"/>
</dbReference>
<dbReference type="PANTHER" id="PTHR38784">
    <property type="entry name" value="SUCROSE PHOSPHORYLASE"/>
    <property type="match status" value="1"/>
</dbReference>
<dbReference type="SUPFAM" id="SSF51445">
    <property type="entry name" value="(Trans)glycosidases"/>
    <property type="match status" value="1"/>
</dbReference>
<dbReference type="InterPro" id="IPR016377">
    <property type="entry name" value="Sucrose_GGa_phosphorylase-rel"/>
</dbReference>
<accession>A0A4V2PPR4</accession>
<dbReference type="OrthoDB" id="9805159at2"/>
<evidence type="ECO:0000256" key="3">
    <source>
        <dbReference type="PIRSR" id="PIRSR003059-2"/>
    </source>
</evidence>
<reference evidence="5 6" key="1">
    <citation type="submission" date="2019-03" db="EMBL/GenBank/DDBJ databases">
        <title>Genomic Encyclopedia of Type Strains, Phase IV (KMG-IV): sequencing the most valuable type-strain genomes for metagenomic binning, comparative biology and taxonomic classification.</title>
        <authorList>
            <person name="Goeker M."/>
        </authorList>
    </citation>
    <scope>NUCLEOTIDE SEQUENCE [LARGE SCALE GENOMIC DNA]</scope>
    <source>
        <strain evidence="5 6">DSM 18577</strain>
    </source>
</reference>